<comment type="similarity">
    <text evidence="2">Belongs to the CLPTM1 family.</text>
</comment>
<dbReference type="GO" id="GO:0012505">
    <property type="term" value="C:endomembrane system"/>
    <property type="evidence" value="ECO:0007669"/>
    <property type="project" value="TreeGrafter"/>
</dbReference>
<reference evidence="7" key="1">
    <citation type="submission" date="2021-06" db="EMBL/GenBank/DDBJ databases">
        <authorList>
            <person name="Kallberg Y."/>
            <person name="Tangrot J."/>
            <person name="Rosling A."/>
        </authorList>
    </citation>
    <scope>NUCLEOTIDE SEQUENCE</scope>
    <source>
        <strain evidence="7">IN212</strain>
    </source>
</reference>
<evidence type="ECO:0000256" key="6">
    <source>
        <dbReference type="SAM" id="MobiDB-lite"/>
    </source>
</evidence>
<evidence type="ECO:0000256" key="5">
    <source>
        <dbReference type="ARBA" id="ARBA00023136"/>
    </source>
</evidence>
<feature type="region of interest" description="Disordered" evidence="6">
    <location>
        <begin position="1"/>
        <end position="43"/>
    </location>
</feature>
<name>A0A9N9IDH8_9GLOM</name>
<comment type="subcellular location">
    <subcellularLocation>
        <location evidence="1">Membrane</location>
        <topology evidence="1">Multi-pass membrane protein</topology>
    </subcellularLocation>
</comment>
<organism evidence="7 8">
    <name type="scientific">Racocetra fulgida</name>
    <dbReference type="NCBI Taxonomy" id="60492"/>
    <lineage>
        <taxon>Eukaryota</taxon>
        <taxon>Fungi</taxon>
        <taxon>Fungi incertae sedis</taxon>
        <taxon>Mucoromycota</taxon>
        <taxon>Glomeromycotina</taxon>
        <taxon>Glomeromycetes</taxon>
        <taxon>Diversisporales</taxon>
        <taxon>Gigasporaceae</taxon>
        <taxon>Racocetra</taxon>
    </lineage>
</organism>
<evidence type="ECO:0000256" key="1">
    <source>
        <dbReference type="ARBA" id="ARBA00004141"/>
    </source>
</evidence>
<dbReference type="EMBL" id="CAJVPZ010028111">
    <property type="protein sequence ID" value="CAG8730347.1"/>
    <property type="molecule type" value="Genomic_DNA"/>
</dbReference>
<keyword evidence="5" id="KW-0472">Membrane</keyword>
<protein>
    <submittedName>
        <fullName evidence="7">3446_t:CDS:1</fullName>
    </submittedName>
</protein>
<keyword evidence="4" id="KW-1133">Transmembrane helix</keyword>
<evidence type="ECO:0000256" key="3">
    <source>
        <dbReference type="ARBA" id="ARBA00022692"/>
    </source>
</evidence>
<dbReference type="InterPro" id="IPR008429">
    <property type="entry name" value="CLPTM1"/>
</dbReference>
<proteinExistence type="inferred from homology"/>
<keyword evidence="8" id="KW-1185">Reference proteome</keyword>
<feature type="compositionally biased region" description="Low complexity" evidence="6">
    <location>
        <begin position="14"/>
        <end position="31"/>
    </location>
</feature>
<gene>
    <name evidence="7" type="ORF">RFULGI_LOCUS12087</name>
</gene>
<evidence type="ECO:0000313" key="8">
    <source>
        <dbReference type="Proteomes" id="UP000789396"/>
    </source>
</evidence>
<evidence type="ECO:0000313" key="7">
    <source>
        <dbReference type="EMBL" id="CAG8730347.1"/>
    </source>
</evidence>
<evidence type="ECO:0000256" key="2">
    <source>
        <dbReference type="ARBA" id="ARBA00009310"/>
    </source>
</evidence>
<dbReference type="AlphaFoldDB" id="A0A9N9IDH8"/>
<dbReference type="OrthoDB" id="378564at2759"/>
<comment type="caution">
    <text evidence="7">The sequence shown here is derived from an EMBL/GenBank/DDBJ whole genome shotgun (WGS) entry which is preliminary data.</text>
</comment>
<accession>A0A9N9IDH8</accession>
<feature type="non-terminal residue" evidence="7">
    <location>
        <position position="1"/>
    </location>
</feature>
<keyword evidence="3" id="KW-0812">Transmembrane</keyword>
<dbReference type="PANTHER" id="PTHR21347">
    <property type="entry name" value="CLEFT LIP AND PALATE ASSOCIATED TRANSMEMBRANE PROTEIN-RELATED"/>
    <property type="match status" value="1"/>
</dbReference>
<dbReference type="GO" id="GO:0016020">
    <property type="term" value="C:membrane"/>
    <property type="evidence" value="ECO:0007669"/>
    <property type="project" value="UniProtKB-SubCell"/>
</dbReference>
<dbReference type="PANTHER" id="PTHR21347:SF0">
    <property type="entry name" value="LIPID SCRAMBLASE CLPTM1L"/>
    <property type="match status" value="1"/>
</dbReference>
<sequence>MSSPANKQPEAPTSGSQSSNNSQGQNDGQGNVPPQQPQRPSAFQDLRVYISEDETFTKFNDPSVPKWHTSNILFGDWEDEREVSLDIPTSETKNLIRGSNDDENETDEVIDDVVFFVYLYQRWAYPTDNKRANEYGQVAESNEDEKTE</sequence>
<dbReference type="Proteomes" id="UP000789396">
    <property type="component" value="Unassembled WGS sequence"/>
</dbReference>
<evidence type="ECO:0000256" key="4">
    <source>
        <dbReference type="ARBA" id="ARBA00022989"/>
    </source>
</evidence>